<dbReference type="Pfam" id="PF07645">
    <property type="entry name" value="EGF_CA"/>
    <property type="match status" value="2"/>
</dbReference>
<reference evidence="20" key="1">
    <citation type="submission" date="2021-01" db="UniProtKB">
        <authorList>
            <consortium name="EnsemblMetazoa"/>
        </authorList>
    </citation>
    <scope>IDENTIFICATION</scope>
    <source>
        <strain evidence="20">DH4</strain>
    </source>
</reference>
<keyword evidence="3" id="KW-1003">Cell membrane</keyword>
<feature type="domain" description="CUB" evidence="17">
    <location>
        <begin position="623"/>
        <end position="732"/>
    </location>
</feature>
<feature type="domain" description="CUB" evidence="17">
    <location>
        <begin position="848"/>
        <end position="960"/>
    </location>
</feature>
<feature type="domain" description="CUB" evidence="17">
    <location>
        <begin position="1659"/>
        <end position="1780"/>
    </location>
</feature>
<feature type="domain" description="CUB" evidence="17">
    <location>
        <begin position="2143"/>
        <end position="2264"/>
    </location>
</feature>
<feature type="signal peptide" evidence="16">
    <location>
        <begin position="1"/>
        <end position="18"/>
    </location>
</feature>
<dbReference type="SMART" id="SM00042">
    <property type="entry name" value="CUB"/>
    <property type="match status" value="26"/>
</dbReference>
<gene>
    <name evidence="22" type="primary">LOC411053</name>
</gene>
<dbReference type="Proteomes" id="UP000005203">
    <property type="component" value="Linkage group LG4"/>
</dbReference>
<dbReference type="GO" id="GO:0005886">
    <property type="term" value="C:plasma membrane"/>
    <property type="evidence" value="ECO:0007669"/>
    <property type="project" value="UniProtKB-SubCell"/>
</dbReference>
<feature type="domain" description="CUB" evidence="17">
    <location>
        <begin position="1430"/>
        <end position="1542"/>
    </location>
</feature>
<dbReference type="Gene3D" id="2.60.120.290">
    <property type="entry name" value="Spermadhesin, CUB domain"/>
    <property type="match status" value="26"/>
</dbReference>
<dbReference type="InterPro" id="IPR001881">
    <property type="entry name" value="EGF-like_Ca-bd_dom"/>
</dbReference>
<feature type="domain" description="CUB" evidence="17">
    <location>
        <begin position="3586"/>
        <end position="3701"/>
    </location>
</feature>
<feature type="disulfide bond" evidence="14">
    <location>
        <begin position="488"/>
        <end position="497"/>
    </location>
</feature>
<dbReference type="GeneID" id="411053"/>
<feature type="domain" description="CUB" evidence="17">
    <location>
        <begin position="738"/>
        <end position="847"/>
    </location>
</feature>
<evidence type="ECO:0000259" key="17">
    <source>
        <dbReference type="PROSITE" id="PS01180"/>
    </source>
</evidence>
<dbReference type="InterPro" id="IPR000859">
    <property type="entry name" value="CUB_dom"/>
</dbReference>
<organism evidence="20">
    <name type="scientific">Apis mellifera</name>
    <name type="common">Honeybee</name>
    <dbReference type="NCBI Taxonomy" id="7460"/>
    <lineage>
        <taxon>Eukaryota</taxon>
        <taxon>Metazoa</taxon>
        <taxon>Ecdysozoa</taxon>
        <taxon>Arthropoda</taxon>
        <taxon>Hexapoda</taxon>
        <taxon>Insecta</taxon>
        <taxon>Pterygota</taxon>
        <taxon>Neoptera</taxon>
        <taxon>Endopterygota</taxon>
        <taxon>Hymenoptera</taxon>
        <taxon>Apocrita</taxon>
        <taxon>Aculeata</taxon>
        <taxon>Apoidea</taxon>
        <taxon>Anthophila</taxon>
        <taxon>Apidae</taxon>
        <taxon>Apis</taxon>
    </lineage>
</organism>
<dbReference type="KEGG" id="ame:411053"/>
<dbReference type="PROSITE" id="PS00022">
    <property type="entry name" value="EGF_1"/>
    <property type="match status" value="4"/>
</dbReference>
<keyword evidence="11 14" id="KW-1015">Disulfide bond</keyword>
<dbReference type="PROSITE" id="PS01180">
    <property type="entry name" value="CUB"/>
    <property type="match status" value="27"/>
</dbReference>
<feature type="domain" description="CUB" evidence="17">
    <location>
        <begin position="3476"/>
        <end position="3580"/>
    </location>
</feature>
<keyword evidence="12" id="KW-0325">Glycoprotein</keyword>
<protein>
    <submittedName>
        <fullName evidence="22">Cubilin</fullName>
    </submittedName>
</protein>
<feature type="domain" description="SRCR" evidence="19">
    <location>
        <begin position="200"/>
        <end position="329"/>
    </location>
</feature>
<dbReference type="FunFam" id="2.60.120.290:FF:000060">
    <property type="entry name" value="Cubilin homolog"/>
    <property type="match status" value="1"/>
</dbReference>
<accession>A0A7M7GNP3</accession>
<dbReference type="FunFam" id="2.10.25.10:FF:000260">
    <property type="entry name" value="Notch receptor 4"/>
    <property type="match status" value="1"/>
</dbReference>
<evidence type="ECO:0000256" key="3">
    <source>
        <dbReference type="ARBA" id="ARBA00022475"/>
    </source>
</evidence>
<keyword evidence="8" id="KW-0106">Calcium</keyword>
<evidence type="ECO:0000256" key="1">
    <source>
        <dbReference type="ARBA" id="ARBA00004202"/>
    </source>
</evidence>
<keyword evidence="9" id="KW-0653">Protein transport</keyword>
<feature type="domain" description="CUB" evidence="17">
    <location>
        <begin position="2975"/>
        <end position="3087"/>
    </location>
</feature>
<dbReference type="PROSITE" id="PS01186">
    <property type="entry name" value="EGF_2"/>
    <property type="match status" value="2"/>
</dbReference>
<dbReference type="PANTHER" id="PTHR24251:SF50">
    <property type="entry name" value="ATTRACTIN-LIKE 1A"/>
    <property type="match status" value="1"/>
</dbReference>
<feature type="disulfide bond" evidence="13">
    <location>
        <begin position="1310"/>
        <end position="1337"/>
    </location>
</feature>
<dbReference type="FunFam" id="2.10.25.10:FF:000379">
    <property type="entry name" value="Cubilin"/>
    <property type="match status" value="1"/>
</dbReference>
<comment type="subcellular location">
    <subcellularLocation>
        <location evidence="1">Cell membrane</location>
        <topology evidence="1">Peripheral membrane protein</topology>
    </subcellularLocation>
</comment>
<dbReference type="Pfam" id="PF00431">
    <property type="entry name" value="CUB"/>
    <property type="match status" value="26"/>
</dbReference>
<dbReference type="PROSITE" id="PS50287">
    <property type="entry name" value="SRCR_2"/>
    <property type="match status" value="1"/>
</dbReference>
<feature type="domain" description="EGF-like" evidence="18">
    <location>
        <begin position="462"/>
        <end position="498"/>
    </location>
</feature>
<dbReference type="GO" id="GO:0005509">
    <property type="term" value="F:calcium ion binding"/>
    <property type="evidence" value="ECO:0007669"/>
    <property type="project" value="InterPro"/>
</dbReference>
<evidence type="ECO:0000256" key="4">
    <source>
        <dbReference type="ARBA" id="ARBA00022536"/>
    </source>
</evidence>
<dbReference type="RefSeq" id="XP_006558731.2">
    <property type="nucleotide sequence ID" value="XM_006558668.3"/>
</dbReference>
<keyword evidence="7" id="KW-0677">Repeat</keyword>
<feature type="domain" description="CUB" evidence="17">
    <location>
        <begin position="1546"/>
        <end position="1658"/>
    </location>
</feature>
<feature type="domain" description="CUB" evidence="17">
    <location>
        <begin position="964"/>
        <end position="1077"/>
    </location>
</feature>
<feature type="domain" description="CUB" evidence="17">
    <location>
        <begin position="2747"/>
        <end position="2850"/>
    </location>
</feature>
<dbReference type="Gene3D" id="2.10.25.10">
    <property type="entry name" value="Laminin"/>
    <property type="match status" value="7"/>
</dbReference>
<evidence type="ECO:0000256" key="8">
    <source>
        <dbReference type="ARBA" id="ARBA00022837"/>
    </source>
</evidence>
<feature type="domain" description="EGF-like" evidence="18">
    <location>
        <begin position="195"/>
        <end position="236"/>
    </location>
</feature>
<feature type="domain" description="CUB" evidence="17">
    <location>
        <begin position="1894"/>
        <end position="2006"/>
    </location>
</feature>
<dbReference type="PROSITE" id="PS01187">
    <property type="entry name" value="EGF_CA"/>
    <property type="match status" value="1"/>
</dbReference>
<keyword evidence="6 16" id="KW-0732">Signal</keyword>
<evidence type="ECO:0000256" key="16">
    <source>
        <dbReference type="SAM" id="SignalP"/>
    </source>
</evidence>
<evidence type="ECO:0000313" key="20">
    <source>
        <dbReference type="EnsemblMetazoa" id="XP_006558731"/>
    </source>
</evidence>
<feature type="domain" description="CUB" evidence="17">
    <location>
        <begin position="3333"/>
        <end position="3474"/>
    </location>
</feature>
<feature type="domain" description="CUB" evidence="17">
    <location>
        <begin position="2513"/>
        <end position="2621"/>
    </location>
</feature>
<dbReference type="CDD" id="cd00041">
    <property type="entry name" value="CUB"/>
    <property type="match status" value="25"/>
</dbReference>
<evidence type="ECO:0000256" key="11">
    <source>
        <dbReference type="ARBA" id="ARBA00023157"/>
    </source>
</evidence>
<evidence type="ECO:0000256" key="2">
    <source>
        <dbReference type="ARBA" id="ARBA00022448"/>
    </source>
</evidence>
<feature type="domain" description="CUB" evidence="17">
    <location>
        <begin position="2854"/>
        <end position="2974"/>
    </location>
</feature>
<dbReference type="PROSITE" id="PS00010">
    <property type="entry name" value="ASX_HYDROXYL"/>
    <property type="match status" value="2"/>
</dbReference>
<evidence type="ECO:0000256" key="10">
    <source>
        <dbReference type="ARBA" id="ARBA00023136"/>
    </source>
</evidence>
<evidence type="ECO:0000256" key="7">
    <source>
        <dbReference type="ARBA" id="ARBA00022737"/>
    </source>
</evidence>
<name>A0A7M7GNP3_APIME</name>
<dbReference type="InterPro" id="IPR000742">
    <property type="entry name" value="EGF"/>
</dbReference>
<dbReference type="FunFam" id="2.10.25.10:FF:000004">
    <property type="entry name" value="Neurogenic locus notch 1"/>
    <property type="match status" value="1"/>
</dbReference>
<feature type="domain" description="CUB" evidence="17">
    <location>
        <begin position="504"/>
        <end position="619"/>
    </location>
</feature>
<dbReference type="PANTHER" id="PTHR24251">
    <property type="entry name" value="OVOCHYMASE-RELATED"/>
    <property type="match status" value="1"/>
</dbReference>
<dbReference type="InterPro" id="IPR018097">
    <property type="entry name" value="EGF_Ca-bd_CS"/>
</dbReference>
<feature type="chain" id="PRO_5044659438" evidence="16">
    <location>
        <begin position="19"/>
        <end position="3703"/>
    </location>
</feature>
<feature type="domain" description="CUB" evidence="17">
    <location>
        <begin position="3089"/>
        <end position="3203"/>
    </location>
</feature>
<dbReference type="InterPro" id="IPR049883">
    <property type="entry name" value="NOTCH1_EGF-like"/>
</dbReference>
<feature type="domain" description="CUB" evidence="17">
    <location>
        <begin position="3210"/>
        <end position="3329"/>
    </location>
</feature>
<dbReference type="OrthoDB" id="10009301at2759"/>
<keyword evidence="10" id="KW-0472">Membrane</keyword>
<keyword evidence="4 14" id="KW-0245">EGF-like domain</keyword>
<dbReference type="EnsemblMetazoa" id="XM_006558668">
    <property type="protein sequence ID" value="XP_006558731"/>
    <property type="gene ID" value="LOC411053"/>
</dbReference>
<feature type="domain" description="CUB" evidence="17">
    <location>
        <begin position="2388"/>
        <end position="2509"/>
    </location>
</feature>
<evidence type="ECO:0000259" key="19">
    <source>
        <dbReference type="PROSITE" id="PS50287"/>
    </source>
</evidence>
<reference evidence="22" key="2">
    <citation type="submission" date="2025-04" db="UniProtKB">
        <authorList>
            <consortium name="RefSeq"/>
        </authorList>
    </citation>
    <scope>IDENTIFICATION</scope>
    <source>
        <strain evidence="22">DH4</strain>
        <tissue evidence="22">Whole body</tissue>
    </source>
</reference>
<dbReference type="SMART" id="SM00181">
    <property type="entry name" value="EGF"/>
    <property type="match status" value="8"/>
</dbReference>
<feature type="domain" description="CUB" evidence="17">
    <location>
        <begin position="1310"/>
        <end position="1428"/>
    </location>
</feature>
<accession>A0A8B6YS58</accession>
<feature type="disulfide bond" evidence="14">
    <location>
        <begin position="429"/>
        <end position="439"/>
    </location>
</feature>
<keyword evidence="21" id="KW-1185">Reference proteome</keyword>
<evidence type="ECO:0000256" key="12">
    <source>
        <dbReference type="ARBA" id="ARBA00023180"/>
    </source>
</evidence>
<evidence type="ECO:0000256" key="15">
    <source>
        <dbReference type="PROSITE-ProRule" id="PRU00196"/>
    </source>
</evidence>
<feature type="domain" description="CUB" evidence="17">
    <location>
        <begin position="1784"/>
        <end position="1893"/>
    </location>
</feature>
<evidence type="ECO:0000313" key="22">
    <source>
        <dbReference type="RefSeq" id="XP_006558731.2"/>
    </source>
</evidence>
<dbReference type="InterPro" id="IPR001190">
    <property type="entry name" value="SRCR"/>
</dbReference>
<feature type="disulfide bond" evidence="14">
    <location>
        <begin position="450"/>
        <end position="459"/>
    </location>
</feature>
<keyword evidence="5" id="KW-0479">Metal-binding</keyword>
<evidence type="ECO:0000256" key="6">
    <source>
        <dbReference type="ARBA" id="ARBA00022729"/>
    </source>
</evidence>
<feature type="domain" description="CUB" evidence="17">
    <location>
        <begin position="2024"/>
        <end position="2142"/>
    </location>
</feature>
<feature type="domain" description="CUB" evidence="17">
    <location>
        <begin position="1083"/>
        <end position="1195"/>
    </location>
</feature>
<dbReference type="InterPro" id="IPR035914">
    <property type="entry name" value="Sperma_CUB_dom_sf"/>
</dbReference>
<feature type="domain" description="EGF-like" evidence="18">
    <location>
        <begin position="157"/>
        <end position="193"/>
    </location>
</feature>
<evidence type="ECO:0000256" key="13">
    <source>
        <dbReference type="PROSITE-ProRule" id="PRU00059"/>
    </source>
</evidence>
<dbReference type="SUPFAM" id="SSF49854">
    <property type="entry name" value="Spermadhesin, CUB domain"/>
    <property type="match status" value="26"/>
</dbReference>
<keyword evidence="2" id="KW-0813">Transport</keyword>
<feature type="disulfide bond" evidence="14">
    <location>
        <begin position="226"/>
        <end position="235"/>
    </location>
</feature>
<dbReference type="FunFam" id="2.60.120.290:FF:000013">
    <property type="entry name" value="Membrane frizzled-related protein"/>
    <property type="match status" value="6"/>
</dbReference>
<evidence type="ECO:0000256" key="5">
    <source>
        <dbReference type="ARBA" id="ARBA00022723"/>
    </source>
</evidence>
<dbReference type="SMART" id="SM00179">
    <property type="entry name" value="EGF_CA"/>
    <property type="match status" value="7"/>
</dbReference>
<dbReference type="Pfam" id="PF00008">
    <property type="entry name" value="EGF"/>
    <property type="match status" value="3"/>
</dbReference>
<dbReference type="CDD" id="cd22201">
    <property type="entry name" value="cubilin_NTD"/>
    <property type="match status" value="1"/>
</dbReference>
<dbReference type="InterPro" id="IPR000152">
    <property type="entry name" value="EGF-type_Asp/Asn_hydroxyl_site"/>
</dbReference>
<sequence>MGTRSQWLLLTWLGFCTAWMDERPVLESRDGNLFISAAKDRNITLKTLGNGFVNVNEINLLHVATAAQSATRLIERWKTGYLADVESNLQRLSQIVEGPDGLEKRIAMMRGFEGNSTQSEIFSMNQTALMVNLKIRMLLHRMLQVENKVKSIEWKLRINECASNPCMNGGTCHDLYEGYECHCPSNWEGPNCMVDVNECVRLLGTDLGCQNGATCRNLPGSYKCVCATGWYGLHCKKKSSVCNTQNSNELCGHGVCVSKLGTPLGYTCICDQGWQSEGTNPACIKDVDECAGNHRPCSVNPWVACRNAPGTFFCDSCPRGYTGNGYYCADIDECQVNNGGCSTSPLVQCINTMGSRMCGACPTGYRGDGVTCVYVGSCAINNGGCHPLATCVENSALTSAYVICRCPPGTAGDGIGPNGCQSSTEASPCSNNPCVHGKCTAVSGTYSCTCDPGYTGATCNVKIDPCSPNPCKNNGVCASSNGVVTCDCPSTYTGTRCETPRQTCGGVSRNPVGHLEFPIGGNVYQHGLSCAWVLITNSSLVLNVTFTRFNLEQSTDCKYDFLQIHDGKNAGSQMIGRFCGQEFPYENKNIVSSHNSLYFWFHSDNSVSYDGFAFEWNSVKPICGGSLTNDYGTISSPGSPGRYPPNRDCYWQITVKSGKRIQIHFGQLMLEEHPTCGADFLEISTIHGERLGLYCNHSHPAPLIVPASSVVIYFHSDGAGQDSGFQIHYSAIQGRPGCNEVYTSPSGIIRSPTSTEQWEELECEWKIQLSVGKRIQIYWTTFELLKNNCHMEYIEIYDGETSESPLIQRYCGSSIPPSITSNSNVLLIIFKSYAYQIGSFSLSYKTICGKIFTEVSGVIQSPTYPLLEIAKQMCTYEIRQPPNRKIVLKILDIDMNNSLKRKCTFNYLDVFDGPNENFTRLANLCKTDVDLTYYSTQNVMTLKYSGATGKRGFMANYTTTEIGCGGLFTERSGTIQSPSSEGRYKNNENCIWTIQAPIGHVIHLTWLSFNLENNRNCPHDYVKIYESFMSSNQEIIGTFCGTKHPPTIISQVNDMTLIFHSDSSIINEGFIASYMFVDASKVCGGHFVKPIGVIKSPNYPNRYPHGRECVWVIEAANKQRVIINVEKFSLERHATCGSDYLEIRNGGYETSPLIGKFCGTDIPSEIISQTNQLYLKFVSRSRESYPGFSIRWDSTTIGCGGSLTAAQGDIISPNYPMPYMHQAECYWKIAVAEGSVVRLIILDLELEHHNKCRYDYIEISEGMNRRNSEKFCGKSSAKIIQTASNIVNIKFHSDFTNSGRGFHLKYETLCQNITIHNYYGVIESPNFPYKYEHNLNCSWMIDAPIGNKINLTFSHFDVEGLGKNNSCEYDYLDISEGIDRTPSKQLAKLCNSDVLPAKIHSSQHQVFLKFITDSLIAYNGFRLEWIVDGCGGHLTRPFGTFTSPGYPSSYPIDIECEWLIEVDYGHSIELTLHEIKIEKKINCYFDKLQIYGGENEQAPLLVEICYSSKPVVYTSFGNTMFVKFLSDEIYASRGFNASYRTVPITCGGRFTSDSGIIHSANYPQNYPHKQNCKWLFQVDQNYVVNITFLDFDIENTENCTDDYVRIYDGPTTDSPILGTHCRNQLPPSYVSTSNEMLLVMRTDSLISAKGFKAQYRKACGARIIVKDQGYIVPYETYIGNSDYIENCTWTLIAENPDDHVTVTFTHMEYVEIFEYFQFWSDDCFNYIEVFDGVDTTGPSRGKWCNRNVPLPITSNGNALTVHLYKLHDNLIHFTLTYSVLNSACGGNYTAYQGTIASPNYPNSYPLNSECIWFLENSPGNKISLTFSQFNLQQSEDCNLDYVEIREESGIGKLISISCGTNVEPVISSKPLWIKFKSDGDDVATGFLAEFSVTGGNDLSGPSGKVTSPLYPIPYKARDTLSWRITVEFQWAVRIQFTDIFIENSDTYCFSYLRVYDGYDSNAPILLEVCGFDIPDPITSSSNVIYIDFSVDILRQGSWFELNWIQVPIVNDDNGENIIKKLSECNMIVEVQNNTYDFTSPGWPYGYDSFLSCNWVFFSPSGTHLKLRFLTMDLEETSECTDDFVAVYSGNALTDESNAKLLQKLCLANSTSVDIDVDNVMTVKFETDGYRNNSGFSAFVSKECGGKMEGPNGVIEVNDTIWPKRWLQRRLHYKVNCEWVVKVRPGRTIEAKIVSMSILKGPNWTCTNNYLMLKNGGDSSSPLLGSGKYCGDVTPPSLKTIGNLLYVKTEGFRDNINFKLIYREVSMNCGGEFHLSSKQKEWEISTPNYPNIPPPYSECVWTAMAPGKERIFIHFIERFDLSNTINCEKEYVEIRDGGTEKSNLLGRFCKDVAPSSITSTGNMLRIHYFSDFSEPKNGFKALLSIKHICGGIIRDVNGIISSPNFPFFYPKNQTCTWWIIAPAHHTLKLTFLDINLPGLRRCKITDHVQIDDVLKNWNDTSVQKTEIGTYCGMTIPDPIETASNEAVITFQSDNFEYAVYKGFSISFNASNEICGGELTAMQGTIKSNGYPNIATRSRYCDWRIKLPRGFHVVIVVQDLPEYQENSPLYYLTFYNDFNFKSKIKILKPNSTTKRVTSSGNTMMIGAYTSSGYRGFKLRYFAEAPAPCGGEINEMKGNLSAPRELPFNESSYFCQWIIKPPESLLSNNNTGVTLSIMVTGVIGGIRGLAFPKLCFNNQYISLKGIGMLCGNFTEPTYLRSPELVNELNIVNGTYGTSMRFTLEYKWQRCGGIFHGMSHVIKAPKNVSYPINCVWHAKYPNNEIIKLHFNHLHLGSCDKNYLSIRNGGPFSPEIGKFCENSQSYNFTSTFNEMWIEFMAIEEPTDFEFTLEPANNGCGGALRGDRREISSPNFPSAYPNNAECTWEITADNGYSIGLVFVDRFHLESSTNCEKDYVQIFNWIKETGESSVGTWKDLGKVCGRHTPLAFNSTSNRMKVVFHSNEAIQGDGFRAVWFENCGGIFDVTAHPKVIVSPSYPISYPSNLFCNYTLVAPNKDILVKFMDFQIERSRRDCRYDNVTIKYQDGYMNEESTWCGEDKPPLIRASNAVEIIFRTDNYLARSGFEFQYFLHECGGLLTTPGEIKPLMNGNQYFGRLDCTWKIQAPSDKSVVLRFESFDIEYNFNCIFDNLQIYNGSEALDENKIAMLCGNLMENLPVIKSNSNSMVLKFHTDDSRHSTGFSIKVQFVKSISAGCGGNINLISTTSQSFKTQIGSTYDSLEDCHWIVTAAEGKNIKFTINSMDVRNGTNRTDNGCTGDYIEIRDGIGPFSELLGRYCGNHPPPPISSSSNSLLIRFYSDGTVEGTGINGTLEAIDALCTYISPIINGSGNVLTSPNYPNNYEPGTKCRWTIKFVHYFERIRIKFLDFDLADSRECKDDFLQITDKENRRYIEQGLGQDLVWSGNSGKSYYSNEFMPKTSYKYCGNSLPHDYYCYSTELDLIFNGVKPGHKGFKLEYSKATCDRNFTELQGRIVHEGIDDCWVTITAPENHTISLYFNQFMLYDQTDCTKAGLNVFDGDFHGKLMASLCSIDTPSPIFSTGNKLSLRSWSEWHSSYEYYDITYTTTNAGRGCGGKIFNYAGSFTSPMYPNEYRNNTICTWDVNVPRGLKVVLTFAVLDIGSKSTCNYDYNIVSIYDVTPDGMEDFATSYCGGDDPAPFIATSNRLIVKYASSVNNIGTGWRAVFEGRSN</sequence>
<evidence type="ECO:0000259" key="18">
    <source>
        <dbReference type="PROSITE" id="PS50026"/>
    </source>
</evidence>
<comment type="caution">
    <text evidence="15">Lacks conserved residue(s) required for the propagation of feature annotation.</text>
</comment>
<dbReference type="CDD" id="cd00054">
    <property type="entry name" value="EGF_CA"/>
    <property type="match status" value="5"/>
</dbReference>
<evidence type="ECO:0000256" key="14">
    <source>
        <dbReference type="PROSITE-ProRule" id="PRU00076"/>
    </source>
</evidence>
<feature type="domain" description="CUB" evidence="17">
    <location>
        <begin position="2626"/>
        <end position="2745"/>
    </location>
</feature>
<evidence type="ECO:0000256" key="9">
    <source>
        <dbReference type="ARBA" id="ARBA00022927"/>
    </source>
</evidence>
<dbReference type="GO" id="GO:0015031">
    <property type="term" value="P:protein transport"/>
    <property type="evidence" value="ECO:0007669"/>
    <property type="project" value="UniProtKB-KW"/>
</dbReference>
<feature type="disulfide bond" evidence="14">
    <location>
        <begin position="183"/>
        <end position="192"/>
    </location>
</feature>
<proteinExistence type="predicted"/>
<feature type="domain" description="CUB" evidence="17">
    <location>
        <begin position="2268"/>
        <end position="2385"/>
    </location>
</feature>
<feature type="domain" description="CUB" evidence="17">
    <location>
        <begin position="1199"/>
        <end position="1309"/>
    </location>
</feature>
<dbReference type="SUPFAM" id="SSF57196">
    <property type="entry name" value="EGF/Laminin"/>
    <property type="match status" value="6"/>
</dbReference>
<feature type="domain" description="EGF-like" evidence="18">
    <location>
        <begin position="425"/>
        <end position="460"/>
    </location>
</feature>
<dbReference type="PROSITE" id="PS50026">
    <property type="entry name" value="EGF_3"/>
    <property type="match status" value="4"/>
</dbReference>
<dbReference type="FunFam" id="2.60.120.290:FF:000005">
    <property type="entry name" value="Procollagen C-endopeptidase enhancer 1"/>
    <property type="match status" value="6"/>
</dbReference>
<evidence type="ECO:0000313" key="21">
    <source>
        <dbReference type="Proteomes" id="UP000005203"/>
    </source>
</evidence>